<accession>A0AAD8XQ33</accession>
<gene>
    <name evidence="1" type="ORF">BDZ83DRAFT_246554</name>
</gene>
<organism evidence="1 2">
    <name type="scientific">Glomerella acutata</name>
    <name type="common">Colletotrichum acutatum</name>
    <dbReference type="NCBI Taxonomy" id="27357"/>
    <lineage>
        <taxon>Eukaryota</taxon>
        <taxon>Fungi</taxon>
        <taxon>Dikarya</taxon>
        <taxon>Ascomycota</taxon>
        <taxon>Pezizomycotina</taxon>
        <taxon>Sordariomycetes</taxon>
        <taxon>Hypocreomycetidae</taxon>
        <taxon>Glomerellales</taxon>
        <taxon>Glomerellaceae</taxon>
        <taxon>Colletotrichum</taxon>
        <taxon>Colletotrichum acutatum species complex</taxon>
    </lineage>
</organism>
<evidence type="ECO:0000313" key="1">
    <source>
        <dbReference type="EMBL" id="KAK1731339.1"/>
    </source>
</evidence>
<evidence type="ECO:0000313" key="2">
    <source>
        <dbReference type="Proteomes" id="UP001244207"/>
    </source>
</evidence>
<proteinExistence type="predicted"/>
<dbReference type="GeneID" id="85385802"/>
<keyword evidence="2" id="KW-1185">Reference proteome</keyword>
<name>A0AAD8XQ33_GLOAC</name>
<dbReference type="AlphaFoldDB" id="A0AAD8XQ33"/>
<comment type="caution">
    <text evidence="1">The sequence shown here is derived from an EMBL/GenBank/DDBJ whole genome shotgun (WGS) entry which is preliminary data.</text>
</comment>
<dbReference type="RefSeq" id="XP_060371394.1">
    <property type="nucleotide sequence ID" value="XM_060501903.1"/>
</dbReference>
<protein>
    <submittedName>
        <fullName evidence="1">Uncharacterized protein</fullName>
    </submittedName>
</protein>
<dbReference type="Proteomes" id="UP001244207">
    <property type="component" value="Unassembled WGS sequence"/>
</dbReference>
<reference evidence="1" key="1">
    <citation type="submission" date="2021-12" db="EMBL/GenBank/DDBJ databases">
        <title>Comparative genomics, transcriptomics and evolutionary studies reveal genomic signatures of adaptation to plant cell wall in hemibiotrophic fungi.</title>
        <authorList>
            <consortium name="DOE Joint Genome Institute"/>
            <person name="Baroncelli R."/>
            <person name="Diaz J.F."/>
            <person name="Benocci T."/>
            <person name="Peng M."/>
            <person name="Battaglia E."/>
            <person name="Haridas S."/>
            <person name="Andreopoulos W."/>
            <person name="Labutti K."/>
            <person name="Pangilinan J."/>
            <person name="Floch G.L."/>
            <person name="Makela M.R."/>
            <person name="Henrissat B."/>
            <person name="Grigoriev I.V."/>
            <person name="Crouch J.A."/>
            <person name="De Vries R.P."/>
            <person name="Sukno S.A."/>
            <person name="Thon M.R."/>
        </authorList>
    </citation>
    <scope>NUCLEOTIDE SEQUENCE</scope>
    <source>
        <strain evidence="1">CBS 112980</strain>
    </source>
</reference>
<dbReference type="EMBL" id="JAHMHS010000003">
    <property type="protein sequence ID" value="KAK1731339.1"/>
    <property type="molecule type" value="Genomic_DNA"/>
</dbReference>
<sequence>MAEMRQSFRHPLTTLFSSSFHSFSCVSRPEQPASSHPLDVRWDSRLSVSMHKRSRADHNPRAAASHYCTPYPSLSSFPSVCTPYGCVPLHHFPLTDCHSHSGTPGACIPACSILIALLLIYPLKVPAVLPFSFPSHL</sequence>